<proteinExistence type="predicted"/>
<protein>
    <submittedName>
        <fullName evidence="1">Uncharacterized protein</fullName>
    </submittedName>
</protein>
<dbReference type="AlphaFoldDB" id="A0A1D6KWC0"/>
<reference evidence="1" key="1">
    <citation type="submission" date="2015-12" db="EMBL/GenBank/DDBJ databases">
        <title>Update maize B73 reference genome by single molecule sequencing technologies.</title>
        <authorList>
            <consortium name="Maize Genome Sequencing Project"/>
            <person name="Ware D."/>
        </authorList>
    </citation>
    <scope>NUCLEOTIDE SEQUENCE [LARGE SCALE GENOMIC DNA]</scope>
    <source>
        <tissue evidence="1">Seedling</tissue>
    </source>
</reference>
<dbReference type="EMBL" id="CM007647">
    <property type="protein sequence ID" value="ONM06770.1"/>
    <property type="molecule type" value="Genomic_DNA"/>
</dbReference>
<gene>
    <name evidence="1" type="ORF">ZEAMMB73_Zm00001d033107</name>
</gene>
<sequence>MFKASRIIKLAFRCSTCTDSYPWPIAFKRNSVLVQAISVEYGSQGLCVDLRDCKYSEHHRCQNQRSDVKVRNVIHTLLTHLCQYEVANHLSMRHGELLSGPRFSDWWSCAGLRSAFDLPIAAA</sequence>
<accession>A0A1D6KWC0</accession>
<organism evidence="1">
    <name type="scientific">Zea mays</name>
    <name type="common">Maize</name>
    <dbReference type="NCBI Taxonomy" id="4577"/>
    <lineage>
        <taxon>Eukaryota</taxon>
        <taxon>Viridiplantae</taxon>
        <taxon>Streptophyta</taxon>
        <taxon>Embryophyta</taxon>
        <taxon>Tracheophyta</taxon>
        <taxon>Spermatophyta</taxon>
        <taxon>Magnoliopsida</taxon>
        <taxon>Liliopsida</taxon>
        <taxon>Poales</taxon>
        <taxon>Poaceae</taxon>
        <taxon>PACMAD clade</taxon>
        <taxon>Panicoideae</taxon>
        <taxon>Andropogonodae</taxon>
        <taxon>Andropogoneae</taxon>
        <taxon>Tripsacinae</taxon>
        <taxon>Zea</taxon>
    </lineage>
</organism>
<name>A0A1D6KWC0_MAIZE</name>
<evidence type="ECO:0000313" key="1">
    <source>
        <dbReference type="EMBL" id="ONM06770.1"/>
    </source>
</evidence>